<reference evidence="3" key="3">
    <citation type="submission" date="2014-09" db="EMBL/GenBank/DDBJ databases">
        <authorList>
            <person name="Magalhaes I.L.F."/>
            <person name="Oliveira U."/>
            <person name="Santos F.R."/>
            <person name="Vidigal T.H.D.A."/>
            <person name="Brescovit A.D."/>
            <person name="Santos A.J."/>
        </authorList>
    </citation>
    <scope>NUCLEOTIDE SEQUENCE</scope>
</reference>
<organism evidence="2">
    <name type="scientific">Lygus hesperus</name>
    <name type="common">Western plant bug</name>
    <dbReference type="NCBI Taxonomy" id="30085"/>
    <lineage>
        <taxon>Eukaryota</taxon>
        <taxon>Metazoa</taxon>
        <taxon>Ecdysozoa</taxon>
        <taxon>Arthropoda</taxon>
        <taxon>Hexapoda</taxon>
        <taxon>Insecta</taxon>
        <taxon>Pterygota</taxon>
        <taxon>Neoptera</taxon>
        <taxon>Paraneoptera</taxon>
        <taxon>Hemiptera</taxon>
        <taxon>Heteroptera</taxon>
        <taxon>Panheteroptera</taxon>
        <taxon>Cimicomorpha</taxon>
        <taxon>Miridae</taxon>
        <taxon>Mirini</taxon>
        <taxon>Lygus</taxon>
    </lineage>
</organism>
<evidence type="ECO:0000313" key="2">
    <source>
        <dbReference type="EMBL" id="JAG10231.1"/>
    </source>
</evidence>
<evidence type="ECO:0000313" key="3">
    <source>
        <dbReference type="EMBL" id="JAG64819.1"/>
    </source>
</evidence>
<dbReference type="InterPro" id="IPR019180">
    <property type="entry name" value="Oxidoreductase-like_N"/>
</dbReference>
<gene>
    <name evidence="4" type="primary">C17orf90_1</name>
    <name evidence="2" type="ORF">CM83_63792</name>
    <name evidence="4" type="ORF">g.24203</name>
</gene>
<dbReference type="PANTHER" id="PTHR21193:SF3">
    <property type="entry name" value="OXIDOREDUCTASE-LIKE DOMAIN-CONTAINING PROTEIN 1"/>
    <property type="match status" value="1"/>
</dbReference>
<reference evidence="2" key="1">
    <citation type="journal article" date="2014" name="PLoS ONE">
        <title>Transcriptome-Based Identification of ABC Transporters in the Western Tarnished Plant Bug Lygus hesperus.</title>
        <authorList>
            <person name="Hull J.J."/>
            <person name="Chaney K."/>
            <person name="Geib S.M."/>
            <person name="Fabrick J.A."/>
            <person name="Brent C.S."/>
            <person name="Walsh D."/>
            <person name="Lavine L.C."/>
        </authorList>
    </citation>
    <scope>NUCLEOTIDE SEQUENCE</scope>
</reference>
<dbReference type="EMBL" id="GBHO01033373">
    <property type="protein sequence ID" value="JAG10231.1"/>
    <property type="molecule type" value="Transcribed_RNA"/>
</dbReference>
<dbReference type="PANTHER" id="PTHR21193">
    <property type="entry name" value="OXIDOREDUCTASE-LIKE DOMAIN-CONTAINING PROTEIN 1"/>
    <property type="match status" value="1"/>
</dbReference>
<reference evidence="2" key="2">
    <citation type="submission" date="2014-07" db="EMBL/GenBank/DDBJ databases">
        <authorList>
            <person name="Hull J."/>
        </authorList>
    </citation>
    <scope>NUCLEOTIDE SEQUENCE</scope>
</reference>
<dbReference type="EMBL" id="GBRD01001002">
    <property type="protein sequence ID" value="JAG64819.1"/>
    <property type="molecule type" value="Transcribed_RNA"/>
</dbReference>
<name>A0A0A9WS28_LYGHE</name>
<reference evidence="4" key="4">
    <citation type="journal article" date="2016" name="Gigascience">
        <title>De novo construction of an expanded transcriptome assembly for the western tarnished plant bug, Lygus hesperus.</title>
        <authorList>
            <person name="Tassone E.E."/>
            <person name="Geib S.M."/>
            <person name="Hall B."/>
            <person name="Fabrick J.A."/>
            <person name="Brent C.S."/>
            <person name="Hull J.J."/>
        </authorList>
    </citation>
    <scope>NUCLEOTIDE SEQUENCE</scope>
</reference>
<evidence type="ECO:0000259" key="1">
    <source>
        <dbReference type="Pfam" id="PF09791"/>
    </source>
</evidence>
<protein>
    <submittedName>
        <fullName evidence="2">Uncharacterized protein C17orf90</fullName>
    </submittedName>
</protein>
<feature type="domain" description="Oxidoreductase-like" evidence="1">
    <location>
        <begin position="61"/>
        <end position="84"/>
    </location>
</feature>
<dbReference type="AlphaFoldDB" id="A0A0A9WS28"/>
<evidence type="ECO:0000313" key="4">
    <source>
        <dbReference type="EMBL" id="JAQ13309.1"/>
    </source>
</evidence>
<dbReference type="InterPro" id="IPR039251">
    <property type="entry name" value="OXLD1"/>
</dbReference>
<sequence>MALQCVRKLRNVKSNFWNQQLPGLDAWSSNSRLICFTSHLSVEEVDVTKKTNQAPNGHQLPDEPTNCCMSGCANCVWIKYAEDLVKQFDGGSDLARKMILDKVEDPNMKSFLEMELRALVGN</sequence>
<proteinExistence type="predicted"/>
<accession>A0A0A9WS28</accession>
<dbReference type="GO" id="GO:0005739">
    <property type="term" value="C:mitochondrion"/>
    <property type="evidence" value="ECO:0007669"/>
    <property type="project" value="TreeGrafter"/>
</dbReference>
<dbReference type="Pfam" id="PF09791">
    <property type="entry name" value="Oxidored-like"/>
    <property type="match status" value="1"/>
</dbReference>
<dbReference type="EMBL" id="GDHC01005320">
    <property type="protein sequence ID" value="JAQ13309.1"/>
    <property type="molecule type" value="Transcribed_RNA"/>
</dbReference>